<dbReference type="Gene3D" id="2.60.120.200">
    <property type="match status" value="1"/>
</dbReference>
<dbReference type="GO" id="GO:0031505">
    <property type="term" value="P:fungal-type cell wall organization"/>
    <property type="evidence" value="ECO:0007669"/>
    <property type="project" value="TreeGrafter"/>
</dbReference>
<evidence type="ECO:0000256" key="2">
    <source>
        <dbReference type="ARBA" id="ARBA00022801"/>
    </source>
</evidence>
<dbReference type="InterPro" id="IPR000757">
    <property type="entry name" value="Beta-glucanase-like"/>
</dbReference>
<dbReference type="SUPFAM" id="SSF49899">
    <property type="entry name" value="Concanavalin A-like lectins/glucanases"/>
    <property type="match status" value="1"/>
</dbReference>
<dbReference type="AlphaFoldDB" id="A0A550CKL6"/>
<evidence type="ECO:0000313" key="7">
    <source>
        <dbReference type="Proteomes" id="UP000320762"/>
    </source>
</evidence>
<dbReference type="PROSITE" id="PS51762">
    <property type="entry name" value="GH16_2"/>
    <property type="match status" value="1"/>
</dbReference>
<dbReference type="PANTHER" id="PTHR10963">
    <property type="entry name" value="GLYCOSYL HYDROLASE-RELATED"/>
    <property type="match status" value="1"/>
</dbReference>
<evidence type="ECO:0000256" key="3">
    <source>
        <dbReference type="ARBA" id="ARBA00023295"/>
    </source>
</evidence>
<evidence type="ECO:0000313" key="6">
    <source>
        <dbReference type="EMBL" id="TRM65355.1"/>
    </source>
</evidence>
<proteinExistence type="predicted"/>
<dbReference type="STRING" id="97359.A0A550CKL6"/>
<accession>A0A550CKL6</accession>
<dbReference type="EMBL" id="VDMD01000005">
    <property type="protein sequence ID" value="TRM65355.1"/>
    <property type="molecule type" value="Genomic_DNA"/>
</dbReference>
<keyword evidence="2 6" id="KW-0378">Hydrolase</keyword>
<dbReference type="GO" id="GO:0016757">
    <property type="term" value="F:glycosyltransferase activity"/>
    <property type="evidence" value="ECO:0007669"/>
    <property type="project" value="TreeGrafter"/>
</dbReference>
<dbReference type="OrthoDB" id="4781at2759"/>
<keyword evidence="3" id="KW-0326">Glycosidase</keyword>
<dbReference type="InterPro" id="IPR050546">
    <property type="entry name" value="Glycosyl_Hydrlase_16"/>
</dbReference>
<gene>
    <name evidence="6" type="ORF">BD626DRAFT_399133</name>
</gene>
<keyword evidence="7" id="KW-1185">Reference proteome</keyword>
<feature type="signal peptide" evidence="4">
    <location>
        <begin position="1"/>
        <end position="19"/>
    </location>
</feature>
<dbReference type="PANTHER" id="PTHR10963:SF22">
    <property type="entry name" value="GLYCOSIDASE CRH2-RELATED"/>
    <property type="match status" value="1"/>
</dbReference>
<evidence type="ECO:0000256" key="1">
    <source>
        <dbReference type="ARBA" id="ARBA00022729"/>
    </source>
</evidence>
<protein>
    <submittedName>
        <fullName evidence="6">Glycoside hydrolase family 16 protein</fullName>
    </submittedName>
</protein>
<comment type="caution">
    <text evidence="6">The sequence shown here is derived from an EMBL/GenBank/DDBJ whole genome shotgun (WGS) entry which is preliminary data.</text>
</comment>
<organism evidence="6 7">
    <name type="scientific">Schizophyllum amplum</name>
    <dbReference type="NCBI Taxonomy" id="97359"/>
    <lineage>
        <taxon>Eukaryota</taxon>
        <taxon>Fungi</taxon>
        <taxon>Dikarya</taxon>
        <taxon>Basidiomycota</taxon>
        <taxon>Agaricomycotina</taxon>
        <taxon>Agaricomycetes</taxon>
        <taxon>Agaricomycetidae</taxon>
        <taxon>Agaricales</taxon>
        <taxon>Schizophyllaceae</taxon>
        <taxon>Schizophyllum</taxon>
    </lineage>
</organism>
<name>A0A550CKL6_9AGAR</name>
<dbReference type="Proteomes" id="UP000320762">
    <property type="component" value="Unassembled WGS sequence"/>
</dbReference>
<feature type="chain" id="PRO_5021769702" evidence="4">
    <location>
        <begin position="20"/>
        <end position="269"/>
    </location>
</feature>
<dbReference type="GO" id="GO:0004553">
    <property type="term" value="F:hydrolase activity, hydrolyzing O-glycosyl compounds"/>
    <property type="evidence" value="ECO:0007669"/>
    <property type="project" value="InterPro"/>
</dbReference>
<feature type="domain" description="GH16" evidence="5">
    <location>
        <begin position="15"/>
        <end position="260"/>
    </location>
</feature>
<sequence length="269" mass="28784">MVALLTAVCLFSAVARALALPSPHIPMAGSLPVLRLPRASDCHPSHTEFTSSLSDLYTVIEGDHATGQKGLQLFLDRPHGEVKMDKETATNDVVGTGATVNSTYAMGHGKVTFEVAAPTVSGVVTAVILVGTQTPGEIDVELLGGDPAHWQTNVFAPTPKDPRPLFGVFSSVEDVPGPEGIAAFHKYTIDWDAERIVWGVDGQDVRTLDRSKARSDGFEHYPTGELRVQLGIWDASSPAGTSEWARGPVEWNSAPKRISAFVRSVTVEC</sequence>
<keyword evidence="1 4" id="KW-0732">Signal</keyword>
<dbReference type="GO" id="GO:0005975">
    <property type="term" value="P:carbohydrate metabolic process"/>
    <property type="evidence" value="ECO:0007669"/>
    <property type="project" value="InterPro"/>
</dbReference>
<evidence type="ECO:0000256" key="4">
    <source>
        <dbReference type="SAM" id="SignalP"/>
    </source>
</evidence>
<dbReference type="GO" id="GO:0009277">
    <property type="term" value="C:fungal-type cell wall"/>
    <property type="evidence" value="ECO:0007669"/>
    <property type="project" value="TreeGrafter"/>
</dbReference>
<reference evidence="6 7" key="1">
    <citation type="journal article" date="2019" name="New Phytol.">
        <title>Comparative genomics reveals unique wood-decay strategies and fruiting body development in the Schizophyllaceae.</title>
        <authorList>
            <person name="Almasi E."/>
            <person name="Sahu N."/>
            <person name="Krizsan K."/>
            <person name="Balint B."/>
            <person name="Kovacs G.M."/>
            <person name="Kiss B."/>
            <person name="Cseklye J."/>
            <person name="Drula E."/>
            <person name="Henrissat B."/>
            <person name="Nagy I."/>
            <person name="Chovatia M."/>
            <person name="Adam C."/>
            <person name="LaButti K."/>
            <person name="Lipzen A."/>
            <person name="Riley R."/>
            <person name="Grigoriev I.V."/>
            <person name="Nagy L.G."/>
        </authorList>
    </citation>
    <scope>NUCLEOTIDE SEQUENCE [LARGE SCALE GENOMIC DNA]</scope>
    <source>
        <strain evidence="6 7">NL-1724</strain>
    </source>
</reference>
<evidence type="ECO:0000259" key="5">
    <source>
        <dbReference type="PROSITE" id="PS51762"/>
    </source>
</evidence>
<dbReference type="Pfam" id="PF00722">
    <property type="entry name" value="Glyco_hydro_16"/>
    <property type="match status" value="1"/>
</dbReference>
<dbReference type="InterPro" id="IPR013320">
    <property type="entry name" value="ConA-like_dom_sf"/>
</dbReference>